<gene>
    <name evidence="1" type="ORF">CRM82_03555</name>
</gene>
<sequence>MTTHWIRERIRESEESQTHNSFRSCDDFLGLAPQLNARAPQLLAEVAAAIGPVDDSAGVEALRTLAAQRGPGFDADMVLTMACAILLSQRPDLSTWHMVRQVAYHSWPVEQWLGEAMSAHRRVSAEAGEAYVTLAVLLFEALESGELEAMSERRNQDRKNAREHWRENRSLEDIWWGLRGSDFMNFEEEMRVFGVLSEIDPAVFQRLLGNSQDPLLVDAALLSAGVGAFTPRFAMWEACASAAPDAFAEDGSWNGSVLLPLLLLRARDELLEPGRQIPRFNANQAEVASLTSEVDALVQAVVDVLAQRTDAPGVFARWSTWLMRQQLRQRNQDPVDIRSSDYVDKALVVRLGRAVLDRGLVPAPPADAAPWEAWCYQCVLSMLANESIGEPPPFAAFADQWQLTPEDWHQQKGRDLLARASTRLPSDEIPGLFANLLVFPLASRAGFAAGWLRLWNSAHYLREVLEFGSFDADEKVYSDRSDASSLLLLLGCMGLGCFDQAASRLGKDDQVEAGELVSLHRILTSAAMEISQLDDTLHRDRWQTILQHLALRRIYGDERVAGTSRAAVFAPGDETLIQAYMQYFQADPGELIAFLHASMSNRFDAAMLRDELQGAAIDLRACVANLQRLHDLNDRRYPLRADALQAIAPLMPTVHRPVQPVLAIMPGRSGPSHF</sequence>
<dbReference type="EMBL" id="PDEA01000001">
    <property type="protein sequence ID" value="PEH87807.1"/>
    <property type="molecule type" value="Genomic_DNA"/>
</dbReference>
<dbReference type="RefSeq" id="WP_066538748.1">
    <property type="nucleotide sequence ID" value="NZ_PDEA01000001.1"/>
</dbReference>
<evidence type="ECO:0000313" key="1">
    <source>
        <dbReference type="EMBL" id="PEH87807.1"/>
    </source>
</evidence>
<organism evidence="1 2">
    <name type="scientific">Comamonas terrigena</name>
    <dbReference type="NCBI Taxonomy" id="32013"/>
    <lineage>
        <taxon>Bacteria</taxon>
        <taxon>Pseudomonadati</taxon>
        <taxon>Pseudomonadota</taxon>
        <taxon>Betaproteobacteria</taxon>
        <taxon>Burkholderiales</taxon>
        <taxon>Comamonadaceae</taxon>
        <taxon>Comamonas</taxon>
    </lineage>
</organism>
<dbReference type="STRING" id="1219032.GCA_001515545_02608"/>
<dbReference type="OrthoDB" id="9156002at2"/>
<accession>A0A2A7URB4</accession>
<name>A0A2A7URB4_COMTR</name>
<dbReference type="Proteomes" id="UP000220246">
    <property type="component" value="Unassembled WGS sequence"/>
</dbReference>
<keyword evidence="2" id="KW-1185">Reference proteome</keyword>
<reference evidence="2" key="1">
    <citation type="submission" date="2017-09" db="EMBL/GenBank/DDBJ databases">
        <title>FDA dAtabase for Regulatory Grade micrObial Sequences (FDA-ARGOS): Supporting development and validation of Infectious Disease Dx tests.</title>
        <authorList>
            <person name="Minogue T."/>
            <person name="Wolcott M."/>
            <person name="Wasieloski L."/>
            <person name="Aguilar W."/>
            <person name="Moore D."/>
            <person name="Tallon L."/>
            <person name="Sadzewicz L."/>
            <person name="Ott S."/>
            <person name="Zhao X."/>
            <person name="Nagaraj S."/>
            <person name="Vavikolanu K."/>
            <person name="Aluvathingal J."/>
            <person name="Nadendla S."/>
            <person name="Sichtig H."/>
        </authorList>
    </citation>
    <scope>NUCLEOTIDE SEQUENCE [LARGE SCALE GENOMIC DNA]</scope>
    <source>
        <strain evidence="2">FDAARGOS_394</strain>
    </source>
</reference>
<dbReference type="GeneID" id="80799659"/>
<comment type="caution">
    <text evidence="1">The sequence shown here is derived from an EMBL/GenBank/DDBJ whole genome shotgun (WGS) entry which is preliminary data.</text>
</comment>
<proteinExistence type="predicted"/>
<dbReference type="AlphaFoldDB" id="A0A2A7URB4"/>
<evidence type="ECO:0000313" key="2">
    <source>
        <dbReference type="Proteomes" id="UP000220246"/>
    </source>
</evidence>
<protein>
    <submittedName>
        <fullName evidence="1">Uncharacterized protein</fullName>
    </submittedName>
</protein>